<dbReference type="AlphaFoldDB" id="A0A9Q1BFK4"/>
<dbReference type="Proteomes" id="UP001152320">
    <property type="component" value="Chromosome 17"/>
</dbReference>
<keyword evidence="4" id="KW-1185">Reference proteome</keyword>
<evidence type="ECO:0000256" key="2">
    <source>
        <dbReference type="SAM" id="Phobius"/>
    </source>
</evidence>
<keyword evidence="2" id="KW-0472">Membrane</keyword>
<evidence type="ECO:0000313" key="4">
    <source>
        <dbReference type="Proteomes" id="UP001152320"/>
    </source>
</evidence>
<feature type="compositionally biased region" description="Basic and acidic residues" evidence="1">
    <location>
        <begin position="127"/>
        <end position="139"/>
    </location>
</feature>
<dbReference type="OrthoDB" id="10639303at2759"/>
<organism evidence="3 4">
    <name type="scientific">Holothuria leucospilota</name>
    <name type="common">Black long sea cucumber</name>
    <name type="synonym">Mertensiothuria leucospilota</name>
    <dbReference type="NCBI Taxonomy" id="206669"/>
    <lineage>
        <taxon>Eukaryota</taxon>
        <taxon>Metazoa</taxon>
        <taxon>Echinodermata</taxon>
        <taxon>Eleutherozoa</taxon>
        <taxon>Echinozoa</taxon>
        <taxon>Holothuroidea</taxon>
        <taxon>Aspidochirotacea</taxon>
        <taxon>Aspidochirotida</taxon>
        <taxon>Holothuriidae</taxon>
        <taxon>Holothuria</taxon>
    </lineage>
</organism>
<feature type="region of interest" description="Disordered" evidence="1">
    <location>
        <begin position="81"/>
        <end position="139"/>
    </location>
</feature>
<reference evidence="3" key="1">
    <citation type="submission" date="2021-10" db="EMBL/GenBank/DDBJ databases">
        <title>Tropical sea cucumber genome reveals ecological adaptation and Cuvierian tubules defense mechanism.</title>
        <authorList>
            <person name="Chen T."/>
        </authorList>
    </citation>
    <scope>NUCLEOTIDE SEQUENCE</scope>
    <source>
        <strain evidence="3">Nanhai2018</strain>
        <tissue evidence="3">Muscle</tissue>
    </source>
</reference>
<feature type="transmembrane region" description="Helical" evidence="2">
    <location>
        <begin position="312"/>
        <end position="336"/>
    </location>
</feature>
<accession>A0A9Q1BFK4</accession>
<protein>
    <submittedName>
        <fullName evidence="3">Uncharacterized protein</fullName>
    </submittedName>
</protein>
<dbReference type="EMBL" id="JAIZAY010000017">
    <property type="protein sequence ID" value="KAJ8025926.1"/>
    <property type="molecule type" value="Genomic_DNA"/>
</dbReference>
<name>A0A9Q1BFK4_HOLLE</name>
<evidence type="ECO:0000256" key="1">
    <source>
        <dbReference type="SAM" id="MobiDB-lite"/>
    </source>
</evidence>
<keyword evidence="2" id="KW-0812">Transmembrane</keyword>
<evidence type="ECO:0000313" key="3">
    <source>
        <dbReference type="EMBL" id="KAJ8025926.1"/>
    </source>
</evidence>
<gene>
    <name evidence="3" type="ORF">HOLleu_33632</name>
</gene>
<sequence length="367" mass="40452">MCYQGTITTTTAQTIILSKKSLSNFTLQKCQAATTAEPKPELMTTTADMLTTINNDQSTLSSTEIPEADSTTTNVMINSTGMTPVSQNLSTTDFPRTTNSSSEVTIPQNKTDVNEATATPESRRRRQDGDELTDHEPSNDRNFTCQAFYYLNSKDNTLQFNSTYTLEFSCVTEETEELCEGKEKVDNQTIGNHIGTRYCCNGSACISPLNITSDNKVTVETLKNCSSYNQEGKFQSVPCVGTQTHMCLEVRDMKSNITEYTCGNMKSEGLFCIKDNWYSEQCQDSDGKEYCCYVEPTFVKVPPEEKPPNSSVGIIIGIIVAFATGLFLGCVGLVILQKKCGKGRTSGIEMDFSYSRFQSADSGTDEL</sequence>
<feature type="compositionally biased region" description="Polar residues" evidence="1">
    <location>
        <begin position="81"/>
        <end position="120"/>
    </location>
</feature>
<proteinExistence type="predicted"/>
<comment type="caution">
    <text evidence="3">The sequence shown here is derived from an EMBL/GenBank/DDBJ whole genome shotgun (WGS) entry which is preliminary data.</text>
</comment>
<keyword evidence="2" id="KW-1133">Transmembrane helix</keyword>